<comment type="subcellular location">
    <subcellularLocation>
        <location evidence="1">Nucleus</location>
    </subcellularLocation>
</comment>
<protein>
    <recommendedName>
        <fullName evidence="1">AT-hook motif nuclear-localized protein</fullName>
    </recommendedName>
</protein>
<dbReference type="AlphaFoldDB" id="A0AAE1SEE6"/>
<accession>A0AAE1SEE6</accession>
<name>A0AAE1SEE6_9SOLA</name>
<sequence length="116" mass="12415">MAAHMVILSQAYKRVGSMMHNGDKCRGGIGVIDVTNLMRIKIHQKYIEIEKNQSSGMFSQISTYWTVRYPNSVWFLLSESGGQRSRTGGLSVSIAGPDGRVLGGGVAGLLTAAAAV</sequence>
<evidence type="ECO:0000313" key="3">
    <source>
        <dbReference type="Proteomes" id="UP001291623"/>
    </source>
</evidence>
<keyword evidence="1" id="KW-0804">Transcription</keyword>
<proteinExistence type="predicted"/>
<keyword evidence="3" id="KW-1185">Reference proteome</keyword>
<dbReference type="PANTHER" id="PTHR31500:SF57">
    <property type="entry name" value="AT-HOOK MOTIF NUCLEAR-LOCALIZED PROTEIN 10"/>
    <property type="match status" value="1"/>
</dbReference>
<comment type="caution">
    <text evidence="2">The sequence shown here is derived from an EMBL/GenBank/DDBJ whole genome shotgun (WGS) entry which is preliminary data.</text>
</comment>
<dbReference type="EMBL" id="JAVYJV010000006">
    <property type="protein sequence ID" value="KAK4368240.1"/>
    <property type="molecule type" value="Genomic_DNA"/>
</dbReference>
<comment type="function">
    <text evidence="1">Transcription factor that specifically binds AT-rich DNA sequences related to the nuclear matrix attachment regions (MARs).</text>
</comment>
<comment type="domain">
    <text evidence="1">The PPC domain mediates interactions between AHL proteins.</text>
</comment>
<dbReference type="InterPro" id="IPR039605">
    <property type="entry name" value="AHL"/>
</dbReference>
<evidence type="ECO:0000313" key="2">
    <source>
        <dbReference type="EMBL" id="KAK4368240.1"/>
    </source>
</evidence>
<keyword evidence="1" id="KW-0238">DNA-binding</keyword>
<gene>
    <name evidence="2" type="ORF">RND71_012032</name>
</gene>
<dbReference type="Proteomes" id="UP001291623">
    <property type="component" value="Unassembled WGS sequence"/>
</dbReference>
<keyword evidence="1" id="KW-0805">Transcription regulation</keyword>
<reference evidence="2" key="1">
    <citation type="submission" date="2023-12" db="EMBL/GenBank/DDBJ databases">
        <title>Genome assembly of Anisodus tanguticus.</title>
        <authorList>
            <person name="Wang Y.-J."/>
        </authorList>
    </citation>
    <scope>NUCLEOTIDE SEQUENCE</scope>
    <source>
        <strain evidence="2">KB-2021</strain>
        <tissue evidence="2">Leaf</tissue>
    </source>
</reference>
<keyword evidence="1" id="KW-0539">Nucleus</keyword>
<dbReference type="GO" id="GO:0005634">
    <property type="term" value="C:nucleus"/>
    <property type="evidence" value="ECO:0007669"/>
    <property type="project" value="UniProtKB-SubCell"/>
</dbReference>
<organism evidence="2 3">
    <name type="scientific">Anisodus tanguticus</name>
    <dbReference type="NCBI Taxonomy" id="243964"/>
    <lineage>
        <taxon>Eukaryota</taxon>
        <taxon>Viridiplantae</taxon>
        <taxon>Streptophyta</taxon>
        <taxon>Embryophyta</taxon>
        <taxon>Tracheophyta</taxon>
        <taxon>Spermatophyta</taxon>
        <taxon>Magnoliopsida</taxon>
        <taxon>eudicotyledons</taxon>
        <taxon>Gunneridae</taxon>
        <taxon>Pentapetalae</taxon>
        <taxon>asterids</taxon>
        <taxon>lamiids</taxon>
        <taxon>Solanales</taxon>
        <taxon>Solanaceae</taxon>
        <taxon>Solanoideae</taxon>
        <taxon>Hyoscyameae</taxon>
        <taxon>Anisodus</taxon>
    </lineage>
</organism>
<dbReference type="GO" id="GO:0003680">
    <property type="term" value="F:minor groove of adenine-thymine-rich DNA binding"/>
    <property type="evidence" value="ECO:0007669"/>
    <property type="project" value="UniProtKB-UniRule"/>
</dbReference>
<dbReference type="PANTHER" id="PTHR31500">
    <property type="entry name" value="AT-HOOK MOTIF NUCLEAR-LOCALIZED PROTEIN 9"/>
    <property type="match status" value="1"/>
</dbReference>
<dbReference type="SUPFAM" id="SSF117856">
    <property type="entry name" value="AF0104/ALDC/Ptd012-like"/>
    <property type="match status" value="1"/>
</dbReference>
<evidence type="ECO:0000256" key="1">
    <source>
        <dbReference type="RuleBase" id="RU367031"/>
    </source>
</evidence>